<dbReference type="Gene3D" id="2.60.120.200">
    <property type="match status" value="1"/>
</dbReference>
<dbReference type="Proteomes" id="UP000507470">
    <property type="component" value="Unassembled WGS sequence"/>
</dbReference>
<evidence type="ECO:0000256" key="1">
    <source>
        <dbReference type="SAM" id="MobiDB-lite"/>
    </source>
</evidence>
<reference evidence="3 4" key="1">
    <citation type="submission" date="2020-06" db="EMBL/GenBank/DDBJ databases">
        <authorList>
            <person name="Li R."/>
            <person name="Bekaert M."/>
        </authorList>
    </citation>
    <scope>NUCLEOTIDE SEQUENCE [LARGE SCALE GENOMIC DNA]</scope>
    <source>
        <strain evidence="4">wild</strain>
    </source>
</reference>
<evidence type="ECO:0000259" key="2">
    <source>
        <dbReference type="PROSITE" id="PS50060"/>
    </source>
</evidence>
<dbReference type="SUPFAM" id="SSF49899">
    <property type="entry name" value="Concanavalin A-like lectins/glucanases"/>
    <property type="match status" value="1"/>
</dbReference>
<dbReference type="EMBL" id="CACVKT020005999">
    <property type="protein sequence ID" value="CAC5399336.1"/>
    <property type="molecule type" value="Genomic_DNA"/>
</dbReference>
<sequence length="153" mass="17740">MVETCPTKYLDMQNVSLSFEPEKEICLEYKIKERFLHNCTISEDEKSCELNLSSYVQRYPECFRPNEIQIQYKCEGIVNGSCTFENDQCGWSVSSNGTYQWIHRRGQTPESSTGPDRDHTTASETAVNRELSDTAVFSISCRLLKVHHIEKWK</sequence>
<accession>A0A6J8CUZ6</accession>
<evidence type="ECO:0000313" key="3">
    <source>
        <dbReference type="EMBL" id="CAC5399336.1"/>
    </source>
</evidence>
<keyword evidence="4" id="KW-1185">Reference proteome</keyword>
<feature type="domain" description="MAM" evidence="2">
    <location>
        <begin position="80"/>
        <end position="124"/>
    </location>
</feature>
<proteinExistence type="predicted"/>
<feature type="region of interest" description="Disordered" evidence="1">
    <location>
        <begin position="105"/>
        <end position="125"/>
    </location>
</feature>
<name>A0A6J8CUZ6_MYTCO</name>
<dbReference type="InterPro" id="IPR000998">
    <property type="entry name" value="MAM_dom"/>
</dbReference>
<gene>
    <name evidence="3" type="ORF">MCOR_33609</name>
</gene>
<dbReference type="PROSITE" id="PS50060">
    <property type="entry name" value="MAM_2"/>
    <property type="match status" value="1"/>
</dbReference>
<dbReference type="Pfam" id="PF00629">
    <property type="entry name" value="MAM"/>
    <property type="match status" value="1"/>
</dbReference>
<dbReference type="InterPro" id="IPR013320">
    <property type="entry name" value="ConA-like_dom_sf"/>
</dbReference>
<dbReference type="OrthoDB" id="8847287at2759"/>
<dbReference type="AlphaFoldDB" id="A0A6J8CUZ6"/>
<dbReference type="GO" id="GO:0016020">
    <property type="term" value="C:membrane"/>
    <property type="evidence" value="ECO:0007669"/>
    <property type="project" value="InterPro"/>
</dbReference>
<protein>
    <recommendedName>
        <fullName evidence="2">MAM domain-containing protein</fullName>
    </recommendedName>
</protein>
<evidence type="ECO:0000313" key="4">
    <source>
        <dbReference type="Proteomes" id="UP000507470"/>
    </source>
</evidence>
<organism evidence="3 4">
    <name type="scientific">Mytilus coruscus</name>
    <name type="common">Sea mussel</name>
    <dbReference type="NCBI Taxonomy" id="42192"/>
    <lineage>
        <taxon>Eukaryota</taxon>
        <taxon>Metazoa</taxon>
        <taxon>Spiralia</taxon>
        <taxon>Lophotrochozoa</taxon>
        <taxon>Mollusca</taxon>
        <taxon>Bivalvia</taxon>
        <taxon>Autobranchia</taxon>
        <taxon>Pteriomorphia</taxon>
        <taxon>Mytilida</taxon>
        <taxon>Mytiloidea</taxon>
        <taxon>Mytilidae</taxon>
        <taxon>Mytilinae</taxon>
        <taxon>Mytilus</taxon>
    </lineage>
</organism>